<reference evidence="4" key="1">
    <citation type="submission" date="2005-09" db="EMBL/GenBank/DDBJ databases">
        <title>Complete genome sequence of Clostridium kluyveri and comparative genomics of Clostridia species.</title>
        <authorList>
            <person name="Inui M."/>
            <person name="Nonaka H."/>
            <person name="Shinoda Y."/>
            <person name="Ikenaga Y."/>
            <person name="Abe M."/>
            <person name="Naito K."/>
            <person name="Vertes A.A."/>
            <person name="Yukawa H."/>
        </authorList>
    </citation>
    <scope>NUCLEOTIDE SEQUENCE [LARGE SCALE GENOMIC DNA]</scope>
    <source>
        <strain evidence="4">NBRC 12016</strain>
    </source>
</reference>
<evidence type="ECO:0000256" key="1">
    <source>
        <dbReference type="SAM" id="Phobius"/>
    </source>
</evidence>
<accession>B9E5X3</accession>
<evidence type="ECO:0000313" key="3">
    <source>
        <dbReference type="EMBL" id="BAH07898.1"/>
    </source>
</evidence>
<dbReference type="GO" id="GO:0005975">
    <property type="term" value="P:carbohydrate metabolic process"/>
    <property type="evidence" value="ECO:0007669"/>
    <property type="project" value="InterPro"/>
</dbReference>
<dbReference type="GO" id="GO:0016810">
    <property type="term" value="F:hydrolase activity, acting on carbon-nitrogen (but not peptide) bonds"/>
    <property type="evidence" value="ECO:0007669"/>
    <property type="project" value="InterPro"/>
</dbReference>
<dbReference type="CDD" id="cd10917">
    <property type="entry name" value="CE4_NodB_like_6s_7s"/>
    <property type="match status" value="1"/>
</dbReference>
<feature type="domain" description="NodB homology" evidence="2">
    <location>
        <begin position="61"/>
        <end position="238"/>
    </location>
</feature>
<dbReference type="InterPro" id="IPR002509">
    <property type="entry name" value="NODB_dom"/>
</dbReference>
<name>B9E5X3_CLOK1</name>
<dbReference type="GO" id="GO:0016020">
    <property type="term" value="C:membrane"/>
    <property type="evidence" value="ECO:0007669"/>
    <property type="project" value="TreeGrafter"/>
</dbReference>
<dbReference type="NCBIfam" id="TIGR02764">
    <property type="entry name" value="spore_ybaN_pdaB"/>
    <property type="match status" value="1"/>
</dbReference>
<dbReference type="InterPro" id="IPR050248">
    <property type="entry name" value="Polysacc_deacetylase_ArnD"/>
</dbReference>
<proteinExistence type="predicted"/>
<keyword evidence="1" id="KW-0812">Transmembrane</keyword>
<evidence type="ECO:0000259" key="2">
    <source>
        <dbReference type="PROSITE" id="PS51677"/>
    </source>
</evidence>
<dbReference type="PANTHER" id="PTHR10587">
    <property type="entry name" value="GLYCOSYL TRANSFERASE-RELATED"/>
    <property type="match status" value="1"/>
</dbReference>
<dbReference type="Proteomes" id="UP000007969">
    <property type="component" value="Chromosome"/>
</dbReference>
<dbReference type="InterPro" id="IPR014132">
    <property type="entry name" value="PdaB-like"/>
</dbReference>
<feature type="transmembrane region" description="Helical" evidence="1">
    <location>
        <begin position="20"/>
        <end position="40"/>
    </location>
</feature>
<sequence>MKINIYGRKKLKVRLIKKIFMITLLLLVATLISVFTNYRYKGTFINTNRRIPIYCVDTKEKKVAITFDVSLGDEYIGEILNVLDKYNIKATFFIVGDWIDRNPDKLKQIYERGHEIGNHSDRHPNMTKISQEKIIEDININEAKIRNITASGTKLFRCPEGAYNDRVINTVEKSGYYCIQWDVDSIDWKEQGADIEYNRVIKNIKPGSIMLFHNTAKYTPENLPKIIKKLSAEGYKFVKVGDLIYKSNYTLDNEGKQISD</sequence>
<dbReference type="SUPFAM" id="SSF88713">
    <property type="entry name" value="Glycoside hydrolase/deacetylase"/>
    <property type="match status" value="1"/>
</dbReference>
<dbReference type="HOGENOM" id="CLU_021264_0_2_9"/>
<dbReference type="PROSITE" id="PS51677">
    <property type="entry name" value="NODB"/>
    <property type="match status" value="1"/>
</dbReference>
<dbReference type="EMBL" id="AP009049">
    <property type="protein sequence ID" value="BAH07898.1"/>
    <property type="molecule type" value="Genomic_DNA"/>
</dbReference>
<organism evidence="3 4">
    <name type="scientific">Clostridium kluyveri (strain NBRC 12016)</name>
    <dbReference type="NCBI Taxonomy" id="583346"/>
    <lineage>
        <taxon>Bacteria</taxon>
        <taxon>Bacillati</taxon>
        <taxon>Bacillota</taxon>
        <taxon>Clostridia</taxon>
        <taxon>Eubacteriales</taxon>
        <taxon>Clostridiaceae</taxon>
        <taxon>Clostridium</taxon>
    </lineage>
</organism>
<dbReference type="InterPro" id="IPR011330">
    <property type="entry name" value="Glyco_hydro/deAcase_b/a-brl"/>
</dbReference>
<dbReference type="Gene3D" id="3.20.20.370">
    <property type="entry name" value="Glycoside hydrolase/deacetylase"/>
    <property type="match status" value="1"/>
</dbReference>
<gene>
    <name evidence="3" type="ordered locus">CKR_2847</name>
</gene>
<evidence type="ECO:0000313" key="4">
    <source>
        <dbReference type="Proteomes" id="UP000007969"/>
    </source>
</evidence>
<protein>
    <recommendedName>
        <fullName evidence="2">NodB homology domain-containing protein</fullName>
    </recommendedName>
</protein>
<dbReference type="AlphaFoldDB" id="B9E5X3"/>
<dbReference type="Pfam" id="PF01522">
    <property type="entry name" value="Polysacc_deac_1"/>
    <property type="match status" value="1"/>
</dbReference>
<dbReference type="KEGG" id="ckr:CKR_2847"/>
<dbReference type="PANTHER" id="PTHR10587:SF128">
    <property type="entry name" value="POLYSACCHARIDE DEACETYLASE PDAB-RELATED"/>
    <property type="match status" value="1"/>
</dbReference>
<keyword evidence="1" id="KW-0472">Membrane</keyword>
<keyword evidence="1" id="KW-1133">Transmembrane helix</keyword>